<evidence type="ECO:0000256" key="1">
    <source>
        <dbReference type="SAM" id="MobiDB-lite"/>
    </source>
</evidence>
<keyword evidence="2" id="KW-1133">Transmembrane helix</keyword>
<dbReference type="AlphaFoldDB" id="A0A2R5G7H3"/>
<feature type="transmembrane region" description="Helical" evidence="2">
    <location>
        <begin position="286"/>
        <end position="309"/>
    </location>
</feature>
<dbReference type="EMBL" id="BEYU01000027">
    <property type="protein sequence ID" value="GBG27002.1"/>
    <property type="molecule type" value="Genomic_DNA"/>
</dbReference>
<name>A0A2R5G7H3_9STRA</name>
<feature type="compositionally biased region" description="Low complexity" evidence="1">
    <location>
        <begin position="452"/>
        <end position="464"/>
    </location>
</feature>
<evidence type="ECO:0000313" key="4">
    <source>
        <dbReference type="Proteomes" id="UP000241890"/>
    </source>
</evidence>
<sequence length="464" mass="51864">MLGDSEQSDYRRVDDLEHGRHHQDAQGNENGNDRDNEHSSDHSKRGKRMNVKDAQRAAKSGGKDLRCLRDVDNLDKLPEQVTSLEQRSDHEVVFHPGDFDGEFVWDSRSHRKNRFPTVNTESDNTYIQRQDLKLLNVEPSNVSWWVAHTFAWGSILFIAQGYYNLFPPESTSKQMILTGVFGFIGSIVFLAGAYAQLLEAINPQPELEFGYRLSKTDYEDYNQMLHQVPRIQKGRKKWRLFALKFEDSGQRAASVQFIGSAMFLFTNTMQLPIFDASDTVIPSTNFILLDVFVYGFRIVSTVCFLYAPIVLMLETQYAWYVPNLGSLGWYSSFFNSIGGLGFLLCAIFGIIVNSNGDTICCQTYGSYLSSFWGSISYLIGSIFMAVEIANKHPLPNPRCLRSFTRPSEDNEKSDDAATASAGNSGARQESGGRGASGSGKPSTTEYSDYDSDSAQTTSSSDASS</sequence>
<dbReference type="InParanoid" id="A0A2R5G7H3"/>
<evidence type="ECO:0000313" key="3">
    <source>
        <dbReference type="EMBL" id="GBG27002.1"/>
    </source>
</evidence>
<organism evidence="3 4">
    <name type="scientific">Hondaea fermentalgiana</name>
    <dbReference type="NCBI Taxonomy" id="2315210"/>
    <lineage>
        <taxon>Eukaryota</taxon>
        <taxon>Sar</taxon>
        <taxon>Stramenopiles</taxon>
        <taxon>Bigyra</taxon>
        <taxon>Labyrinthulomycetes</taxon>
        <taxon>Thraustochytrida</taxon>
        <taxon>Thraustochytriidae</taxon>
        <taxon>Hondaea</taxon>
    </lineage>
</organism>
<comment type="caution">
    <text evidence="3">The sequence shown here is derived from an EMBL/GenBank/DDBJ whole genome shotgun (WGS) entry which is preliminary data.</text>
</comment>
<protein>
    <submittedName>
        <fullName evidence="3">Uncharacterized protein</fullName>
    </submittedName>
</protein>
<feature type="compositionally biased region" description="Basic and acidic residues" evidence="1">
    <location>
        <begin position="8"/>
        <end position="24"/>
    </location>
</feature>
<feature type="transmembrane region" description="Helical" evidence="2">
    <location>
        <begin position="329"/>
        <end position="352"/>
    </location>
</feature>
<feature type="transmembrane region" description="Helical" evidence="2">
    <location>
        <begin position="142"/>
        <end position="163"/>
    </location>
</feature>
<feature type="compositionally biased region" description="Basic and acidic residues" evidence="1">
    <location>
        <begin position="31"/>
        <end position="43"/>
    </location>
</feature>
<gene>
    <name evidence="3" type="ORF">FCC1311_032252</name>
</gene>
<feature type="compositionally biased region" description="Basic and acidic residues" evidence="1">
    <location>
        <begin position="406"/>
        <end position="415"/>
    </location>
</feature>
<feature type="region of interest" description="Disordered" evidence="1">
    <location>
        <begin position="400"/>
        <end position="464"/>
    </location>
</feature>
<reference evidence="3 4" key="1">
    <citation type="submission" date="2017-12" db="EMBL/GenBank/DDBJ databases">
        <title>Sequencing, de novo assembly and annotation of complete genome of a new Thraustochytrid species, strain FCC1311.</title>
        <authorList>
            <person name="Sedici K."/>
            <person name="Godart F."/>
            <person name="Aiese Cigliano R."/>
            <person name="Sanseverino W."/>
            <person name="Barakat M."/>
            <person name="Ortet P."/>
            <person name="Marechal E."/>
            <person name="Cagnac O."/>
            <person name="Amato A."/>
        </authorList>
    </citation>
    <scope>NUCLEOTIDE SEQUENCE [LARGE SCALE GENOMIC DNA]</scope>
</reference>
<feature type="region of interest" description="Disordered" evidence="1">
    <location>
        <begin position="1"/>
        <end position="64"/>
    </location>
</feature>
<evidence type="ECO:0000256" key="2">
    <source>
        <dbReference type="SAM" id="Phobius"/>
    </source>
</evidence>
<feature type="transmembrane region" description="Helical" evidence="2">
    <location>
        <begin position="175"/>
        <end position="197"/>
    </location>
</feature>
<dbReference type="Proteomes" id="UP000241890">
    <property type="component" value="Unassembled WGS sequence"/>
</dbReference>
<feature type="compositionally biased region" description="Basic and acidic residues" evidence="1">
    <location>
        <begin position="50"/>
        <end position="64"/>
    </location>
</feature>
<keyword evidence="4" id="KW-1185">Reference proteome</keyword>
<keyword evidence="2" id="KW-0812">Transmembrane</keyword>
<accession>A0A2R5G7H3</accession>
<feature type="transmembrane region" description="Helical" evidence="2">
    <location>
        <begin position="364"/>
        <end position="386"/>
    </location>
</feature>
<dbReference type="OrthoDB" id="2603at2759"/>
<proteinExistence type="predicted"/>
<keyword evidence="2" id="KW-0472">Membrane</keyword>
<feature type="transmembrane region" description="Helical" evidence="2">
    <location>
        <begin position="253"/>
        <end position="274"/>
    </location>
</feature>